<keyword evidence="3" id="KW-1185">Reference proteome</keyword>
<dbReference type="EMBL" id="CACVKT020009959">
    <property type="protein sequence ID" value="CAC5424048.1"/>
    <property type="molecule type" value="Genomic_DNA"/>
</dbReference>
<organism evidence="2 3">
    <name type="scientific">Mytilus coruscus</name>
    <name type="common">Sea mussel</name>
    <dbReference type="NCBI Taxonomy" id="42192"/>
    <lineage>
        <taxon>Eukaryota</taxon>
        <taxon>Metazoa</taxon>
        <taxon>Spiralia</taxon>
        <taxon>Lophotrochozoa</taxon>
        <taxon>Mollusca</taxon>
        <taxon>Bivalvia</taxon>
        <taxon>Autobranchia</taxon>
        <taxon>Pteriomorphia</taxon>
        <taxon>Mytilida</taxon>
        <taxon>Mytiloidea</taxon>
        <taxon>Mytilidae</taxon>
        <taxon>Mytilinae</taxon>
        <taxon>Mytilus</taxon>
    </lineage>
</organism>
<evidence type="ECO:0000256" key="1">
    <source>
        <dbReference type="SAM" id="MobiDB-lite"/>
    </source>
</evidence>
<sequence length="296" mass="32910">MADTTIDLTHLAPNAGDACIPLALPFVASPEESTTDEKYKKAEDLFPSFKKEPDSFLACRGQDKPISTGTTPVTSPGVSYILIIWHLRILMNGQFFLPNNNDASLEDLSSRAPYISMNAENDFRLYPPTSEELLGLNKDFNPVFYERTESVFIPKEKIFPEQPKECSPSLRDLLEAQNALSSIEIPQDKQILSMKRPLDKSSLEKGPPAKMLKRGAGPQTSPKAKSSFDSVLLNLLLTGEDKQYGYTTKDLKSPKVPKVTIAQPRAATNISQPQRTILPGKDLWYTLKMMTPDVSM</sequence>
<accession>A0A6J8EU04</accession>
<name>A0A6J8EU04_MYTCO</name>
<gene>
    <name evidence="2" type="ORF">MCOR_55999</name>
</gene>
<evidence type="ECO:0000313" key="2">
    <source>
        <dbReference type="EMBL" id="CAC5424048.1"/>
    </source>
</evidence>
<dbReference type="AlphaFoldDB" id="A0A6J8EU04"/>
<proteinExistence type="predicted"/>
<dbReference type="Proteomes" id="UP000507470">
    <property type="component" value="Unassembled WGS sequence"/>
</dbReference>
<evidence type="ECO:0000313" key="3">
    <source>
        <dbReference type="Proteomes" id="UP000507470"/>
    </source>
</evidence>
<feature type="region of interest" description="Disordered" evidence="1">
    <location>
        <begin position="197"/>
        <end position="225"/>
    </location>
</feature>
<reference evidence="2 3" key="1">
    <citation type="submission" date="2020-06" db="EMBL/GenBank/DDBJ databases">
        <authorList>
            <person name="Li R."/>
            <person name="Bekaert M."/>
        </authorList>
    </citation>
    <scope>NUCLEOTIDE SEQUENCE [LARGE SCALE GENOMIC DNA]</scope>
    <source>
        <strain evidence="3">wild</strain>
    </source>
</reference>
<protein>
    <submittedName>
        <fullName evidence="2">Uncharacterized protein</fullName>
    </submittedName>
</protein>
<dbReference type="OrthoDB" id="6021714at2759"/>